<accession>A0A6J5QT99</accession>
<reference evidence="1" key="1">
    <citation type="submission" date="2020-05" db="EMBL/GenBank/DDBJ databases">
        <authorList>
            <person name="Chiriac C."/>
            <person name="Salcher M."/>
            <person name="Ghai R."/>
            <person name="Kavagutti S V."/>
        </authorList>
    </citation>
    <scope>NUCLEOTIDE SEQUENCE</scope>
</reference>
<evidence type="ECO:0000313" key="1">
    <source>
        <dbReference type="EMBL" id="CAB4185746.1"/>
    </source>
</evidence>
<protein>
    <submittedName>
        <fullName evidence="1">Uncharacterized protein</fullName>
    </submittedName>
</protein>
<name>A0A6J5QT99_9CAUD</name>
<sequence>MQIPIGVQVSLGYKADGITETTDPAQMVWYKLTDHNRQPIKIAYDLIENTQRMADGNLRKYVVARKFKITTDWQNLPTLDSDLVDYSDGAHGGSWIKAFYEANNFVPVWVKLVFAQHATPDIFQVPVNSTYFDSRNTTAENSVYHAYMSSFDYEILKRRTRSANQGISGSQGFDYVNLRIEFTEI</sequence>
<dbReference type="EMBL" id="LR797076">
    <property type="protein sequence ID" value="CAB4185746.1"/>
    <property type="molecule type" value="Genomic_DNA"/>
</dbReference>
<gene>
    <name evidence="1" type="ORF">UFOVP1119_111</name>
    <name evidence="2" type="ORF">UFOVP1238_85</name>
</gene>
<dbReference type="EMBL" id="LR797198">
    <property type="protein sequence ID" value="CAB4193492.1"/>
    <property type="molecule type" value="Genomic_DNA"/>
</dbReference>
<evidence type="ECO:0000313" key="2">
    <source>
        <dbReference type="EMBL" id="CAB4193492.1"/>
    </source>
</evidence>
<organism evidence="1">
    <name type="scientific">uncultured Caudovirales phage</name>
    <dbReference type="NCBI Taxonomy" id="2100421"/>
    <lineage>
        <taxon>Viruses</taxon>
        <taxon>Duplodnaviria</taxon>
        <taxon>Heunggongvirae</taxon>
        <taxon>Uroviricota</taxon>
        <taxon>Caudoviricetes</taxon>
        <taxon>Peduoviridae</taxon>
        <taxon>Maltschvirus</taxon>
        <taxon>Maltschvirus maltsch</taxon>
    </lineage>
</organism>
<proteinExistence type="predicted"/>